<gene>
    <name evidence="4" type="ORF">SAMN06265221_104225</name>
</gene>
<dbReference type="InterPro" id="IPR011049">
    <property type="entry name" value="Serralysin-like_metalloprot_C"/>
</dbReference>
<dbReference type="GO" id="GO:0005576">
    <property type="term" value="C:extracellular region"/>
    <property type="evidence" value="ECO:0007669"/>
    <property type="project" value="UniProtKB-SubCell"/>
</dbReference>
<feature type="region of interest" description="Disordered" evidence="3">
    <location>
        <begin position="261"/>
        <end position="311"/>
    </location>
</feature>
<sequence>MPTQNNDVLQHTSANQVVNAAGGADQFYWRPNIGSATFNGGDTREAYDPNPYMDRTGGDQLHVVTNAAVKVTFTTTEDGTATSGGRTLKFTGVERLHLGNGNDTIDGSRATIEKAHDGTPVHGLTVYAGAGNDSIIGTIENDVLDGGAGNDRIFAGAGHDFIQSSTGNDYIDGGAGNDNIRWGQGDFAEIVGNDTILGGAGDDLLNAWIKGGYENSAGVQVNITSIDNAGSFAGNSATTIGGARSTLQYSQIEQLWTHEGRDTIDGSKATIGSSGAGFHGNGRWGDDKILGSNGNDTLEGGEGRDTITGGRGNDLISANGDYYNSWAPGDGDRDTLIFRTGHGQDTVLGFDGGLDVLDLGGRHYNVVENSQGTLLTAGNDSILLAHVFDYI</sequence>
<dbReference type="RefSeq" id="WP_185958604.1">
    <property type="nucleotide sequence ID" value="NZ_FXTK01000004.1"/>
</dbReference>
<dbReference type="EMBL" id="FXTK01000004">
    <property type="protein sequence ID" value="SMO57425.1"/>
    <property type="molecule type" value="Genomic_DNA"/>
</dbReference>
<evidence type="ECO:0000313" key="4">
    <source>
        <dbReference type="EMBL" id="SMO57425.1"/>
    </source>
</evidence>
<dbReference type="PANTHER" id="PTHR38340">
    <property type="entry name" value="S-LAYER PROTEIN"/>
    <property type="match status" value="1"/>
</dbReference>
<comment type="subcellular location">
    <subcellularLocation>
        <location evidence="1">Secreted</location>
    </subcellularLocation>
</comment>
<dbReference type="InterPro" id="IPR050557">
    <property type="entry name" value="RTX_toxin/Mannuronan_C5-epim"/>
</dbReference>
<proteinExistence type="predicted"/>
<feature type="compositionally biased region" description="Gly residues" evidence="3">
    <location>
        <begin position="274"/>
        <end position="283"/>
    </location>
</feature>
<evidence type="ECO:0000313" key="5">
    <source>
        <dbReference type="Proteomes" id="UP000319014"/>
    </source>
</evidence>
<keyword evidence="2" id="KW-0964">Secreted</keyword>
<dbReference type="SUPFAM" id="SSF51120">
    <property type="entry name" value="beta-Roll"/>
    <property type="match status" value="2"/>
</dbReference>
<dbReference type="PRINTS" id="PR00313">
    <property type="entry name" value="CABNDNGRPT"/>
</dbReference>
<keyword evidence="5" id="KW-1185">Reference proteome</keyword>
<dbReference type="AlphaFoldDB" id="A0A521CDH7"/>
<dbReference type="GO" id="GO:0005509">
    <property type="term" value="F:calcium ion binding"/>
    <property type="evidence" value="ECO:0007669"/>
    <property type="project" value="InterPro"/>
</dbReference>
<evidence type="ECO:0000256" key="3">
    <source>
        <dbReference type="SAM" id="MobiDB-lite"/>
    </source>
</evidence>
<dbReference type="InterPro" id="IPR018511">
    <property type="entry name" value="Hemolysin-typ_Ca-bd_CS"/>
</dbReference>
<name>A0A521CDH7_9RHOB</name>
<dbReference type="Proteomes" id="UP000319014">
    <property type="component" value="Unassembled WGS sequence"/>
</dbReference>
<evidence type="ECO:0000256" key="1">
    <source>
        <dbReference type="ARBA" id="ARBA00004613"/>
    </source>
</evidence>
<dbReference type="PROSITE" id="PS00330">
    <property type="entry name" value="HEMOLYSIN_CALCIUM"/>
    <property type="match status" value="3"/>
</dbReference>
<dbReference type="InterPro" id="IPR001343">
    <property type="entry name" value="Hemolysn_Ca-bd"/>
</dbReference>
<organism evidence="4 5">
    <name type="scientific">Paracoccus laeviglucosivorans</name>
    <dbReference type="NCBI Taxonomy" id="1197861"/>
    <lineage>
        <taxon>Bacteria</taxon>
        <taxon>Pseudomonadati</taxon>
        <taxon>Pseudomonadota</taxon>
        <taxon>Alphaproteobacteria</taxon>
        <taxon>Rhodobacterales</taxon>
        <taxon>Paracoccaceae</taxon>
        <taxon>Paracoccus</taxon>
    </lineage>
</organism>
<reference evidence="4 5" key="1">
    <citation type="submission" date="2017-05" db="EMBL/GenBank/DDBJ databases">
        <authorList>
            <person name="Varghese N."/>
            <person name="Submissions S."/>
        </authorList>
    </citation>
    <scope>NUCLEOTIDE SEQUENCE [LARGE SCALE GENOMIC DNA]</scope>
    <source>
        <strain evidence="4 5">DSM 100094</strain>
    </source>
</reference>
<dbReference type="Gene3D" id="2.150.10.10">
    <property type="entry name" value="Serralysin-like metalloprotease, C-terminal"/>
    <property type="match status" value="2"/>
</dbReference>
<accession>A0A521CDH7</accession>
<dbReference type="PANTHER" id="PTHR38340:SF1">
    <property type="entry name" value="S-LAYER PROTEIN"/>
    <property type="match status" value="1"/>
</dbReference>
<protein>
    <submittedName>
        <fullName evidence="4">Hemolysin-type calcium-binding repeat-containing protein</fullName>
    </submittedName>
</protein>
<dbReference type="Pfam" id="PF00353">
    <property type="entry name" value="HemolysinCabind"/>
    <property type="match status" value="4"/>
</dbReference>
<evidence type="ECO:0000256" key="2">
    <source>
        <dbReference type="ARBA" id="ARBA00022525"/>
    </source>
</evidence>